<sequence length="348" mass="39462">MDNTLTDYDPKVPDELKYEDCLQLPGKKCGTVNFHKPTGYFYWKVVDTRNNTISHYCACKQFMLNMHTKSCIDKGKDFVMTKKCDVFIGSGSLHSHPPPNRSNVGLMLFKWEAKLTQILEAKTLTDISIVNNMYKTWPFALGFTKPRLKNLLRGLLVHARRIGLAKPGSKDNVDATNFISQFGQVNVESMKSFLKTSPEYWGPPLPLDDRSRFQVKCFECCKENINITKRNYSSSSDDESPLKLHHKKRKCQGIQESDSDSTSGSSENNMKESNGCNSGGLRRVLRKRRTRKESSSFMEKPPSPKIPRVRSTGTSVDCYLGSGSEKAAPLCYLEIPESFWVRIASLQK</sequence>
<feature type="region of interest" description="Disordered" evidence="1">
    <location>
        <begin position="232"/>
        <end position="312"/>
    </location>
</feature>
<evidence type="ECO:0000313" key="3">
    <source>
        <dbReference type="Proteomes" id="UP000789390"/>
    </source>
</evidence>
<gene>
    <name evidence="2" type="ORF">DGAL_LOCUS649</name>
</gene>
<organism evidence="2 3">
    <name type="scientific">Daphnia galeata</name>
    <dbReference type="NCBI Taxonomy" id="27404"/>
    <lineage>
        <taxon>Eukaryota</taxon>
        <taxon>Metazoa</taxon>
        <taxon>Ecdysozoa</taxon>
        <taxon>Arthropoda</taxon>
        <taxon>Crustacea</taxon>
        <taxon>Branchiopoda</taxon>
        <taxon>Diplostraca</taxon>
        <taxon>Cladocera</taxon>
        <taxon>Anomopoda</taxon>
        <taxon>Daphniidae</taxon>
        <taxon>Daphnia</taxon>
    </lineage>
</organism>
<dbReference type="AlphaFoldDB" id="A0A8J2W9A7"/>
<dbReference type="OrthoDB" id="6335941at2759"/>
<dbReference type="EMBL" id="CAKKLH010000003">
    <property type="protein sequence ID" value="CAH0098566.1"/>
    <property type="molecule type" value="Genomic_DNA"/>
</dbReference>
<proteinExistence type="predicted"/>
<protein>
    <submittedName>
        <fullName evidence="2">Uncharacterized protein</fullName>
    </submittedName>
</protein>
<comment type="caution">
    <text evidence="2">The sequence shown here is derived from an EMBL/GenBank/DDBJ whole genome shotgun (WGS) entry which is preliminary data.</text>
</comment>
<reference evidence="2" key="1">
    <citation type="submission" date="2021-11" db="EMBL/GenBank/DDBJ databases">
        <authorList>
            <person name="Schell T."/>
        </authorList>
    </citation>
    <scope>NUCLEOTIDE SEQUENCE</scope>
    <source>
        <strain evidence="2">M5</strain>
    </source>
</reference>
<dbReference type="Proteomes" id="UP000789390">
    <property type="component" value="Unassembled WGS sequence"/>
</dbReference>
<evidence type="ECO:0000256" key="1">
    <source>
        <dbReference type="SAM" id="MobiDB-lite"/>
    </source>
</evidence>
<evidence type="ECO:0000313" key="2">
    <source>
        <dbReference type="EMBL" id="CAH0098566.1"/>
    </source>
</evidence>
<feature type="compositionally biased region" description="Polar residues" evidence="1">
    <location>
        <begin position="267"/>
        <end position="276"/>
    </location>
</feature>
<keyword evidence="3" id="KW-1185">Reference proteome</keyword>
<accession>A0A8J2W9A7</accession>
<name>A0A8J2W9A7_9CRUS</name>